<keyword evidence="8" id="KW-1003">Cell membrane</keyword>
<keyword evidence="10" id="KW-1185">Reference proteome</keyword>
<sequence length="186" mass="19372">MAQETSLVTGIAGRYATALFDLARDAGQLDAVAKDLDQLSAMLAGSADLVRLVRSPVFSREDQAKAIAAVADKAGMSDLVRRFLGVAAANRRLFVLAEVIAGFRKLLSHHRGEAIADVVSAVALNDAQLAQIKSSLSSASAGNVVINAKVDPSLIGGLIVKFGSRMIDASVLTKLNNLKTAMKGVA</sequence>
<dbReference type="GO" id="GO:0005886">
    <property type="term" value="C:plasma membrane"/>
    <property type="evidence" value="ECO:0007669"/>
    <property type="project" value="UniProtKB-SubCell"/>
</dbReference>
<dbReference type="NCBIfam" id="TIGR01145">
    <property type="entry name" value="ATP_synt_delta"/>
    <property type="match status" value="1"/>
</dbReference>
<dbReference type="KEGG" id="fer:FNB15_02600"/>
<dbReference type="EMBL" id="CP041636">
    <property type="protein sequence ID" value="QDO96235.1"/>
    <property type="molecule type" value="Genomic_DNA"/>
</dbReference>
<dbReference type="NCBIfam" id="NF004406">
    <property type="entry name" value="PRK05758.3-2"/>
    <property type="match status" value="1"/>
</dbReference>
<name>A0A516GXL6_9PROT</name>
<evidence type="ECO:0000256" key="1">
    <source>
        <dbReference type="ARBA" id="ARBA00004370"/>
    </source>
</evidence>
<keyword evidence="7 8" id="KW-0066">ATP synthesis</keyword>
<reference evidence="9 10" key="1">
    <citation type="submission" date="2019-07" db="EMBL/GenBank/DDBJ databases">
        <title>Genome sequencing for Ferrovibrio sp. K5.</title>
        <authorList>
            <person name="Park S.-J."/>
        </authorList>
    </citation>
    <scope>NUCLEOTIDE SEQUENCE [LARGE SCALE GENOMIC DNA]</scope>
    <source>
        <strain evidence="9 10">K5</strain>
    </source>
</reference>
<dbReference type="Proteomes" id="UP000317496">
    <property type="component" value="Chromosome"/>
</dbReference>
<dbReference type="Pfam" id="PF00213">
    <property type="entry name" value="OSCP"/>
    <property type="match status" value="1"/>
</dbReference>
<dbReference type="InterPro" id="IPR020781">
    <property type="entry name" value="ATPase_OSCP/d_CS"/>
</dbReference>
<organism evidence="9 10">
    <name type="scientific">Ferrovibrio terrae</name>
    <dbReference type="NCBI Taxonomy" id="2594003"/>
    <lineage>
        <taxon>Bacteria</taxon>
        <taxon>Pseudomonadati</taxon>
        <taxon>Pseudomonadota</taxon>
        <taxon>Alphaproteobacteria</taxon>
        <taxon>Rhodospirillales</taxon>
        <taxon>Rhodospirillaceae</taxon>
        <taxon>Ferrovibrio</taxon>
    </lineage>
</organism>
<evidence type="ECO:0000256" key="8">
    <source>
        <dbReference type="HAMAP-Rule" id="MF_01416"/>
    </source>
</evidence>
<dbReference type="SUPFAM" id="SSF47928">
    <property type="entry name" value="N-terminal domain of the delta subunit of the F1F0-ATP synthase"/>
    <property type="match status" value="1"/>
</dbReference>
<dbReference type="InterPro" id="IPR000711">
    <property type="entry name" value="ATPase_OSCP/dsu"/>
</dbReference>
<evidence type="ECO:0000256" key="3">
    <source>
        <dbReference type="ARBA" id="ARBA00022781"/>
    </source>
</evidence>
<proteinExistence type="inferred from homology"/>
<evidence type="ECO:0000313" key="10">
    <source>
        <dbReference type="Proteomes" id="UP000317496"/>
    </source>
</evidence>
<dbReference type="RefSeq" id="WP_144067216.1">
    <property type="nucleotide sequence ID" value="NZ_CP041636.1"/>
</dbReference>
<evidence type="ECO:0000313" key="9">
    <source>
        <dbReference type="EMBL" id="QDO96235.1"/>
    </source>
</evidence>
<evidence type="ECO:0000256" key="6">
    <source>
        <dbReference type="ARBA" id="ARBA00023196"/>
    </source>
</evidence>
<keyword evidence="5 8" id="KW-0472">Membrane</keyword>
<keyword evidence="3 8" id="KW-0375">Hydrogen ion transport</keyword>
<keyword evidence="6 8" id="KW-0139">CF(1)</keyword>
<protein>
    <recommendedName>
        <fullName evidence="8">ATP synthase subunit delta</fullName>
    </recommendedName>
    <alternativeName>
        <fullName evidence="8">ATP synthase F(1) sector subunit delta</fullName>
    </alternativeName>
    <alternativeName>
        <fullName evidence="8">F-type ATPase subunit delta</fullName>
        <shortName evidence="8">F-ATPase subunit delta</shortName>
    </alternativeName>
</protein>
<dbReference type="PANTHER" id="PTHR11910">
    <property type="entry name" value="ATP SYNTHASE DELTA CHAIN"/>
    <property type="match status" value="1"/>
</dbReference>
<comment type="similarity">
    <text evidence="8">Belongs to the ATPase delta chain family.</text>
</comment>
<evidence type="ECO:0000256" key="2">
    <source>
        <dbReference type="ARBA" id="ARBA00022448"/>
    </source>
</evidence>
<dbReference type="NCBIfam" id="NF004402">
    <property type="entry name" value="PRK05758.2-2"/>
    <property type="match status" value="1"/>
</dbReference>
<evidence type="ECO:0000256" key="4">
    <source>
        <dbReference type="ARBA" id="ARBA00023065"/>
    </source>
</evidence>
<dbReference type="GO" id="GO:0046933">
    <property type="term" value="F:proton-transporting ATP synthase activity, rotational mechanism"/>
    <property type="evidence" value="ECO:0007669"/>
    <property type="project" value="UniProtKB-UniRule"/>
</dbReference>
<comment type="subcellular location">
    <subcellularLocation>
        <location evidence="8">Cell membrane</location>
        <topology evidence="8">Peripheral membrane protein</topology>
    </subcellularLocation>
    <subcellularLocation>
        <location evidence="1">Membrane</location>
    </subcellularLocation>
</comment>
<dbReference type="GO" id="GO:0045259">
    <property type="term" value="C:proton-transporting ATP synthase complex"/>
    <property type="evidence" value="ECO:0007669"/>
    <property type="project" value="UniProtKB-KW"/>
</dbReference>
<dbReference type="Gene3D" id="1.10.520.20">
    <property type="entry name" value="N-terminal domain of the delta subunit of the F1F0-ATP synthase"/>
    <property type="match status" value="1"/>
</dbReference>
<dbReference type="HAMAP" id="MF_01416">
    <property type="entry name" value="ATP_synth_delta_bact"/>
    <property type="match status" value="1"/>
</dbReference>
<keyword evidence="2 8" id="KW-0813">Transport</keyword>
<dbReference type="OrthoDB" id="9796185at2"/>
<evidence type="ECO:0000256" key="5">
    <source>
        <dbReference type="ARBA" id="ARBA00023136"/>
    </source>
</evidence>
<comment type="function">
    <text evidence="8">F(1)F(0) ATP synthase produces ATP from ADP in the presence of a proton or sodium gradient. F-type ATPases consist of two structural domains, F(1) containing the extramembraneous catalytic core and F(0) containing the membrane proton channel, linked together by a central stalk and a peripheral stalk. During catalysis, ATP synthesis in the catalytic domain of F(1) is coupled via a rotary mechanism of the central stalk subunits to proton translocation.</text>
</comment>
<accession>A0A516GXL6</accession>
<keyword evidence="4 8" id="KW-0406">Ion transport</keyword>
<comment type="function">
    <text evidence="8">This protein is part of the stalk that links CF(0) to CF(1). It either transmits conformational changes from CF(0) to CF(1) or is implicated in proton conduction.</text>
</comment>
<dbReference type="PROSITE" id="PS00389">
    <property type="entry name" value="ATPASE_DELTA"/>
    <property type="match status" value="1"/>
</dbReference>
<gene>
    <name evidence="8" type="primary">atpH</name>
    <name evidence="9" type="ORF">FNB15_02600</name>
</gene>
<evidence type="ECO:0000256" key="7">
    <source>
        <dbReference type="ARBA" id="ARBA00023310"/>
    </source>
</evidence>
<dbReference type="InterPro" id="IPR026015">
    <property type="entry name" value="ATP_synth_OSCP/delta_N_sf"/>
</dbReference>
<dbReference type="PRINTS" id="PR00125">
    <property type="entry name" value="ATPASEDELTA"/>
</dbReference>
<dbReference type="AlphaFoldDB" id="A0A516GXL6"/>